<dbReference type="PANTHER" id="PTHR34235">
    <property type="entry name" value="SLR1203 PROTEIN-RELATED"/>
    <property type="match status" value="1"/>
</dbReference>
<reference evidence="1 2" key="1">
    <citation type="submission" date="2014-06" db="EMBL/GenBank/DDBJ databases">
        <title>Whole Genome Sequences of Three Symbiotic Endozoicomonas Bacteria.</title>
        <authorList>
            <person name="Neave M.J."/>
            <person name="Apprill A."/>
            <person name="Voolstra C.R."/>
        </authorList>
    </citation>
    <scope>NUCLEOTIDE SEQUENCE [LARGE SCALE GENOMIC DNA]</scope>
    <source>
        <strain evidence="1 2">DSM 25634</strain>
    </source>
</reference>
<name>A0A081NJ47_9GAMM</name>
<dbReference type="OrthoDB" id="6196546at2"/>
<dbReference type="eggNOG" id="COG0639">
    <property type="taxonomic scope" value="Bacteria"/>
</dbReference>
<dbReference type="Gene3D" id="1.20.1220.20">
    <property type="entry name" value="Uncharcterised protein PF01724"/>
    <property type="match status" value="1"/>
</dbReference>
<dbReference type="InterPro" id="IPR002636">
    <property type="entry name" value="DUF29"/>
</dbReference>
<sequence length="162" mass="19065">MMENQYTTDYHGWISQQRELLKNKQFGDLDVPNLLEAMTLQIGDISSTLESHLTILLLHLLKYQYQTLVINPLLTEPYNCRDWFGSMDRARTDILTLIRKNPSLKRLTDEALSDAYPQGKKMAIKEMNRYVKKHQRLDDSSFPAKCPWTYEQVIKEDWLPEA</sequence>
<keyword evidence="2" id="KW-1185">Reference proteome</keyword>
<evidence type="ECO:0000313" key="2">
    <source>
        <dbReference type="Proteomes" id="UP000028073"/>
    </source>
</evidence>
<evidence type="ECO:0008006" key="3">
    <source>
        <dbReference type="Google" id="ProtNLM"/>
    </source>
</evidence>
<proteinExistence type="predicted"/>
<evidence type="ECO:0000313" key="1">
    <source>
        <dbReference type="EMBL" id="KEQ18470.1"/>
    </source>
</evidence>
<dbReference type="PANTHER" id="PTHR34235:SF1">
    <property type="entry name" value="SLR0416 PROTEIN"/>
    <property type="match status" value="1"/>
</dbReference>
<dbReference type="AlphaFoldDB" id="A0A081NJ47"/>
<dbReference type="STRING" id="1137799.GZ78_13360"/>
<gene>
    <name evidence="1" type="ORF">GZ78_13360</name>
</gene>
<dbReference type="Pfam" id="PF01724">
    <property type="entry name" value="DUF29"/>
    <property type="match status" value="1"/>
</dbReference>
<dbReference type="Proteomes" id="UP000028073">
    <property type="component" value="Unassembled WGS sequence"/>
</dbReference>
<comment type="caution">
    <text evidence="1">The sequence shown here is derived from an EMBL/GenBank/DDBJ whole genome shotgun (WGS) entry which is preliminary data.</text>
</comment>
<accession>A0A081NJ47</accession>
<organism evidence="1 2">
    <name type="scientific">Endozoicomonas numazuensis</name>
    <dbReference type="NCBI Taxonomy" id="1137799"/>
    <lineage>
        <taxon>Bacteria</taxon>
        <taxon>Pseudomonadati</taxon>
        <taxon>Pseudomonadota</taxon>
        <taxon>Gammaproteobacteria</taxon>
        <taxon>Oceanospirillales</taxon>
        <taxon>Endozoicomonadaceae</taxon>
        <taxon>Endozoicomonas</taxon>
    </lineage>
</organism>
<protein>
    <recommendedName>
        <fullName evidence="3">DUF29 domain-containing protein</fullName>
    </recommendedName>
</protein>
<dbReference type="EMBL" id="JOKH01000002">
    <property type="protein sequence ID" value="KEQ18470.1"/>
    <property type="molecule type" value="Genomic_DNA"/>
</dbReference>
<dbReference type="RefSeq" id="WP_152558681.1">
    <property type="nucleotide sequence ID" value="NZ_JOKH01000002.1"/>
</dbReference>